<accession>A0ACC2UGH7</accession>
<dbReference type="Proteomes" id="UP001165960">
    <property type="component" value="Unassembled WGS sequence"/>
</dbReference>
<name>A0ACC2UGH7_9FUNG</name>
<keyword evidence="2" id="KW-1185">Reference proteome</keyword>
<protein>
    <submittedName>
        <fullName evidence="1">Uncharacterized protein</fullName>
    </submittedName>
</protein>
<organism evidence="1 2">
    <name type="scientific">Entomophthora muscae</name>
    <dbReference type="NCBI Taxonomy" id="34485"/>
    <lineage>
        <taxon>Eukaryota</taxon>
        <taxon>Fungi</taxon>
        <taxon>Fungi incertae sedis</taxon>
        <taxon>Zoopagomycota</taxon>
        <taxon>Entomophthoromycotina</taxon>
        <taxon>Entomophthoromycetes</taxon>
        <taxon>Entomophthorales</taxon>
        <taxon>Entomophthoraceae</taxon>
        <taxon>Entomophthora</taxon>
    </lineage>
</organism>
<evidence type="ECO:0000313" key="2">
    <source>
        <dbReference type="Proteomes" id="UP001165960"/>
    </source>
</evidence>
<gene>
    <name evidence="1" type="ORF">DSO57_1008771</name>
</gene>
<evidence type="ECO:0000313" key="1">
    <source>
        <dbReference type="EMBL" id="KAJ9085983.1"/>
    </source>
</evidence>
<reference evidence="1" key="1">
    <citation type="submission" date="2022-04" db="EMBL/GenBank/DDBJ databases">
        <title>Genome of the entomopathogenic fungus Entomophthora muscae.</title>
        <authorList>
            <person name="Elya C."/>
            <person name="Lovett B.R."/>
            <person name="Lee E."/>
            <person name="Macias A.M."/>
            <person name="Hajek A.E."/>
            <person name="De Bivort B.L."/>
            <person name="Kasson M.T."/>
            <person name="De Fine Licht H.H."/>
            <person name="Stajich J.E."/>
        </authorList>
    </citation>
    <scope>NUCLEOTIDE SEQUENCE</scope>
    <source>
        <strain evidence="1">Berkeley</strain>
    </source>
</reference>
<sequence length="270" mass="29376">MDYHPGPDPGMAGIPYDSPVPPIPQPYNHSRAGMVILTILSLAKVVIPNLGAYCPLAAGLLYLTCSAPFLYWALVTHYPDGLSSSLIPWYMTAPGHDSLSAYNLGNLSPYILMSIGAYYMLLFSIIAYCVYRLFKGQSTTVVESNNPSSPAQIQTVTVSTSNSNSNTDCAFPNIQKMNLGDVRKGLVLLGAHFKAFPAQCSNEAHKVLTVGSMLTGDALEWFTSALKDNKDLCLNFYGFKTRLLEATTPKGTRIQALLKLLSLEQRSTPL</sequence>
<dbReference type="EMBL" id="QTSX02000737">
    <property type="protein sequence ID" value="KAJ9085983.1"/>
    <property type="molecule type" value="Genomic_DNA"/>
</dbReference>
<proteinExistence type="predicted"/>
<comment type="caution">
    <text evidence="1">The sequence shown here is derived from an EMBL/GenBank/DDBJ whole genome shotgun (WGS) entry which is preliminary data.</text>
</comment>